<dbReference type="InterPro" id="IPR029063">
    <property type="entry name" value="SAM-dependent_MTases_sf"/>
</dbReference>
<dbReference type="Gene3D" id="3.40.50.150">
    <property type="entry name" value="Vaccinia Virus protein VP39"/>
    <property type="match status" value="1"/>
</dbReference>
<evidence type="ECO:0000259" key="1">
    <source>
        <dbReference type="Pfam" id="PF08241"/>
    </source>
</evidence>
<dbReference type="RefSeq" id="WP_173513040.1">
    <property type="nucleotide sequence ID" value="NZ_JABEKV010000004.1"/>
</dbReference>
<dbReference type="SUPFAM" id="SSF53335">
    <property type="entry name" value="S-adenosyl-L-methionine-dependent methyltransferases"/>
    <property type="match status" value="1"/>
</dbReference>
<dbReference type="PANTHER" id="PTHR45036">
    <property type="entry name" value="METHYLTRANSFERASE LIKE 7B"/>
    <property type="match status" value="1"/>
</dbReference>
<accession>A0ABT4KKV1</accession>
<name>A0ABT4KKV1_9HYPH</name>
<dbReference type="CDD" id="cd02440">
    <property type="entry name" value="AdoMet_MTases"/>
    <property type="match status" value="1"/>
</dbReference>
<protein>
    <submittedName>
        <fullName evidence="2">Class I SAM-dependent methyltransferase</fullName>
    </submittedName>
</protein>
<dbReference type="InterPro" id="IPR013216">
    <property type="entry name" value="Methyltransf_11"/>
</dbReference>
<feature type="domain" description="Methyltransferase type 11" evidence="1">
    <location>
        <begin position="38"/>
        <end position="132"/>
    </location>
</feature>
<evidence type="ECO:0000313" key="3">
    <source>
        <dbReference type="Proteomes" id="UP001079430"/>
    </source>
</evidence>
<dbReference type="InterPro" id="IPR052356">
    <property type="entry name" value="Thiol_S-MT"/>
</dbReference>
<dbReference type="GO" id="GO:0032259">
    <property type="term" value="P:methylation"/>
    <property type="evidence" value="ECO:0007669"/>
    <property type="project" value="UniProtKB-KW"/>
</dbReference>
<dbReference type="GO" id="GO:0008168">
    <property type="term" value="F:methyltransferase activity"/>
    <property type="evidence" value="ECO:0007669"/>
    <property type="project" value="UniProtKB-KW"/>
</dbReference>
<sequence length="203" mass="22545">MGIYRDVILPKLCDRSMRNDRLHPYRRRVIGAAAGRVLEIGAGSGLNLPFYRTTVREVLALEPSPSLLEMARRAPHSGVRVDFIEASAEAIPLDDGSVDTVVTTWTLCTIPGADAALSEMRRVLRPEGTLLFVEHGLSPDRGVRWCQNCLTPIWRRIGGGCHLNRPIRSMIEGAGFRIDRVETGYMAGPKPMTFMYEGSARPR</sequence>
<dbReference type="EMBL" id="JAPVOI010000004">
    <property type="protein sequence ID" value="MCZ4092534.1"/>
    <property type="molecule type" value="Genomic_DNA"/>
</dbReference>
<organism evidence="2 3">
    <name type="scientific">Sinorhizobium psoraleae</name>
    <dbReference type="NCBI Taxonomy" id="520838"/>
    <lineage>
        <taxon>Bacteria</taxon>
        <taxon>Pseudomonadati</taxon>
        <taxon>Pseudomonadota</taxon>
        <taxon>Alphaproteobacteria</taxon>
        <taxon>Hyphomicrobiales</taxon>
        <taxon>Rhizobiaceae</taxon>
        <taxon>Sinorhizobium/Ensifer group</taxon>
        <taxon>Sinorhizobium</taxon>
    </lineage>
</organism>
<gene>
    <name evidence="2" type="ORF">O3W52_21425</name>
</gene>
<dbReference type="Pfam" id="PF08241">
    <property type="entry name" value="Methyltransf_11"/>
    <property type="match status" value="1"/>
</dbReference>
<keyword evidence="3" id="KW-1185">Reference proteome</keyword>
<keyword evidence="2" id="KW-0808">Transferase</keyword>
<evidence type="ECO:0000313" key="2">
    <source>
        <dbReference type="EMBL" id="MCZ4092534.1"/>
    </source>
</evidence>
<keyword evidence="2" id="KW-0489">Methyltransferase</keyword>
<dbReference type="Proteomes" id="UP001079430">
    <property type="component" value="Unassembled WGS sequence"/>
</dbReference>
<comment type="caution">
    <text evidence="2">The sequence shown here is derived from an EMBL/GenBank/DDBJ whole genome shotgun (WGS) entry which is preliminary data.</text>
</comment>
<reference evidence="2" key="1">
    <citation type="submission" date="2022-10" db="EMBL/GenBank/DDBJ databases">
        <title>Whole genome sequencing of three plant growth promoting bacteria isolated from Vachellia tortilis subsp. raddiana in Morocco.</title>
        <authorList>
            <person name="Hnini M."/>
            <person name="Zouagui R."/>
            <person name="Zouagui H."/>
            <person name="Chemao Elfihri M.-W."/>
            <person name="Ibrahimi A."/>
            <person name="Sbabou L."/>
            <person name="Aurag J."/>
        </authorList>
    </citation>
    <scope>NUCLEOTIDE SEQUENCE</scope>
    <source>
        <strain evidence="2">LMR678</strain>
    </source>
</reference>
<proteinExistence type="predicted"/>
<dbReference type="PANTHER" id="PTHR45036:SF1">
    <property type="entry name" value="METHYLTRANSFERASE LIKE 7A"/>
    <property type="match status" value="1"/>
</dbReference>